<evidence type="ECO:0008006" key="3">
    <source>
        <dbReference type="Google" id="ProtNLM"/>
    </source>
</evidence>
<proteinExistence type="predicted"/>
<name>A0A2W5MG73_ANCNO</name>
<organism evidence="1 2">
    <name type="scientific">Ancylobacter novellus</name>
    <name type="common">Thiobacillus novellus</name>
    <dbReference type="NCBI Taxonomy" id="921"/>
    <lineage>
        <taxon>Bacteria</taxon>
        <taxon>Pseudomonadati</taxon>
        <taxon>Pseudomonadota</taxon>
        <taxon>Alphaproteobacteria</taxon>
        <taxon>Hyphomicrobiales</taxon>
        <taxon>Xanthobacteraceae</taxon>
        <taxon>Ancylobacter</taxon>
    </lineage>
</organism>
<protein>
    <recommendedName>
        <fullName evidence="3">Motility protein</fullName>
    </recommendedName>
</protein>
<dbReference type="AlphaFoldDB" id="A0A2W5MG73"/>
<dbReference type="Proteomes" id="UP000249577">
    <property type="component" value="Unassembled WGS sequence"/>
</dbReference>
<evidence type="ECO:0000313" key="1">
    <source>
        <dbReference type="EMBL" id="PZQ18887.1"/>
    </source>
</evidence>
<gene>
    <name evidence="1" type="ORF">DI565_00295</name>
</gene>
<sequence>MELSSLAASAVASTASQTRDGFAIAALKIANEQQQMIADMVSQSAETMKAMTAPGVGGLLDVEA</sequence>
<reference evidence="1 2" key="1">
    <citation type="submission" date="2017-08" db="EMBL/GenBank/DDBJ databases">
        <title>Infants hospitalized years apart are colonized by the same room-sourced microbial strains.</title>
        <authorList>
            <person name="Brooks B."/>
            <person name="Olm M.R."/>
            <person name="Firek B.A."/>
            <person name="Baker R."/>
            <person name="Thomas B.C."/>
            <person name="Morowitz M.J."/>
            <person name="Banfield J.F."/>
        </authorList>
    </citation>
    <scope>NUCLEOTIDE SEQUENCE [LARGE SCALE GENOMIC DNA]</scope>
    <source>
        <strain evidence="1">S2_005_003_R2_43</strain>
    </source>
</reference>
<evidence type="ECO:0000313" key="2">
    <source>
        <dbReference type="Proteomes" id="UP000249577"/>
    </source>
</evidence>
<accession>A0A2W5MG73</accession>
<dbReference type="EMBL" id="QFPN01000001">
    <property type="protein sequence ID" value="PZQ18887.1"/>
    <property type="molecule type" value="Genomic_DNA"/>
</dbReference>
<comment type="caution">
    <text evidence="1">The sequence shown here is derived from an EMBL/GenBank/DDBJ whole genome shotgun (WGS) entry which is preliminary data.</text>
</comment>